<accession>A0A419S1S4</accession>
<evidence type="ECO:0000313" key="3">
    <source>
        <dbReference type="EMBL" id="RKD12425.1"/>
    </source>
</evidence>
<protein>
    <submittedName>
        <fullName evidence="3">Glycosyl transferase family 2</fullName>
    </submittedName>
</protein>
<dbReference type="CDD" id="cd02511">
    <property type="entry name" value="Beta4Glucosyltransferase"/>
    <property type="match status" value="1"/>
</dbReference>
<evidence type="ECO:0000259" key="2">
    <source>
        <dbReference type="Pfam" id="PF00535"/>
    </source>
</evidence>
<dbReference type="Proteomes" id="UP000283433">
    <property type="component" value="Unassembled WGS sequence"/>
</dbReference>
<organism evidence="3 4">
    <name type="scientific">Pelobium manganitolerans</name>
    <dbReference type="NCBI Taxonomy" id="1842495"/>
    <lineage>
        <taxon>Bacteria</taxon>
        <taxon>Pseudomonadati</taxon>
        <taxon>Bacteroidota</taxon>
        <taxon>Sphingobacteriia</taxon>
        <taxon>Sphingobacteriales</taxon>
        <taxon>Sphingobacteriaceae</taxon>
        <taxon>Pelobium</taxon>
    </lineage>
</organism>
<feature type="domain" description="Glycosyltransferase 2-like" evidence="2">
    <location>
        <begin position="6"/>
        <end position="142"/>
    </location>
</feature>
<dbReference type="AlphaFoldDB" id="A0A419S1S4"/>
<keyword evidence="3" id="KW-0808">Transferase</keyword>
<proteinExistence type="inferred from homology"/>
<gene>
    <name evidence="3" type="ORF">BCY91_12310</name>
</gene>
<dbReference type="EMBL" id="MBTA01000030">
    <property type="protein sequence ID" value="RKD12425.1"/>
    <property type="molecule type" value="Genomic_DNA"/>
</dbReference>
<dbReference type="Pfam" id="PF00535">
    <property type="entry name" value="Glycos_transf_2"/>
    <property type="match status" value="1"/>
</dbReference>
<comment type="similarity">
    <text evidence="1">Belongs to the glycosyltransferase 2 family. WaaE/KdtX subfamily.</text>
</comment>
<dbReference type="PANTHER" id="PTHR43630:SF2">
    <property type="entry name" value="GLYCOSYLTRANSFERASE"/>
    <property type="match status" value="1"/>
</dbReference>
<evidence type="ECO:0000256" key="1">
    <source>
        <dbReference type="ARBA" id="ARBA00038494"/>
    </source>
</evidence>
<dbReference type="InterPro" id="IPR001173">
    <property type="entry name" value="Glyco_trans_2-like"/>
</dbReference>
<dbReference type="InterPro" id="IPR029044">
    <property type="entry name" value="Nucleotide-diphossugar_trans"/>
</dbReference>
<dbReference type="RefSeq" id="WP_120183249.1">
    <property type="nucleotide sequence ID" value="NZ_MBTA01000030.1"/>
</dbReference>
<dbReference type="SUPFAM" id="SSF53448">
    <property type="entry name" value="Nucleotide-diphospho-sugar transferases"/>
    <property type="match status" value="1"/>
</dbReference>
<dbReference type="PANTHER" id="PTHR43630">
    <property type="entry name" value="POLY-BETA-1,6-N-ACETYL-D-GLUCOSAMINE SYNTHASE"/>
    <property type="match status" value="1"/>
</dbReference>
<keyword evidence="4" id="KW-1185">Reference proteome</keyword>
<evidence type="ECO:0000313" key="4">
    <source>
        <dbReference type="Proteomes" id="UP000283433"/>
    </source>
</evidence>
<sequence length="292" mass="34711">MNKAFSFIIISFNEEIHLPRLLASIATLNARVCLLDSGSTDDTLKIAADYGVETAYHPFENHPKQWDYALKHFKINTPWTIGLDADQIVSPELLELLKDFKDEDFAHVNGIYFNRKNVFKGRWLKYGGYYPFYLLKMFRTGKGSSDTSENMDHRFMVPEPTIIWKNGHIIEENLKENEISFWIAKHNRYSDLVADEEIERMQALRMQSEKPEFFGSPNQRKAWFKKIWWDLPRYWRPFFYFIYRFIFKLGILDGKNGVIFHFLQGFWFRLVVDIKIEEKLKQGGVKHYVHGE</sequence>
<reference evidence="3 4" key="1">
    <citation type="submission" date="2016-07" db="EMBL/GenBank/DDBJ databases">
        <title>Genome of Pelobium manganitolerans.</title>
        <authorList>
            <person name="Wu S."/>
            <person name="Wang G."/>
        </authorList>
    </citation>
    <scope>NUCLEOTIDE SEQUENCE [LARGE SCALE GENOMIC DNA]</scope>
    <source>
        <strain evidence="3 4">YS-25</strain>
    </source>
</reference>
<name>A0A419S1S4_9SPHI</name>
<dbReference type="Gene3D" id="3.90.550.10">
    <property type="entry name" value="Spore Coat Polysaccharide Biosynthesis Protein SpsA, Chain A"/>
    <property type="match status" value="1"/>
</dbReference>
<dbReference type="GO" id="GO:0016740">
    <property type="term" value="F:transferase activity"/>
    <property type="evidence" value="ECO:0007669"/>
    <property type="project" value="UniProtKB-KW"/>
</dbReference>
<comment type="caution">
    <text evidence="3">The sequence shown here is derived from an EMBL/GenBank/DDBJ whole genome shotgun (WGS) entry which is preliminary data.</text>
</comment>
<dbReference type="OrthoDB" id="9815923at2"/>